<comment type="caution">
    <text evidence="1">The sequence shown here is derived from an EMBL/GenBank/DDBJ whole genome shotgun (WGS) entry which is preliminary data.</text>
</comment>
<keyword evidence="2" id="KW-1185">Reference proteome</keyword>
<dbReference type="EMBL" id="CM043024">
    <property type="protein sequence ID" value="KAI4454235.1"/>
    <property type="molecule type" value="Genomic_DNA"/>
</dbReference>
<evidence type="ECO:0000313" key="1">
    <source>
        <dbReference type="EMBL" id="KAI4454235.1"/>
    </source>
</evidence>
<proteinExistence type="predicted"/>
<sequence length="130" mass="14680">MLVGPVNVTCPNKTDGMCVTHQLSVRRKKWQSRTPDEKRGVADRKKYIIDRFRKKTGLLLDTPKQGGGNTNDGNSAMSLRCNSKDVAITSEITGVNHRLIERFYVILRTLTSGFEIDVKEFKNCCDETTD</sequence>
<reference evidence="1" key="1">
    <citation type="submission" date="2022-04" db="EMBL/GenBank/DDBJ databases">
        <title>Chromosome-scale genome assembly of Holotrichia oblita Faldermann.</title>
        <authorList>
            <person name="Rongchong L."/>
        </authorList>
    </citation>
    <scope>NUCLEOTIDE SEQUENCE</scope>
    <source>
        <strain evidence="1">81SQS9</strain>
    </source>
</reference>
<organism evidence="1 2">
    <name type="scientific">Holotrichia oblita</name>
    <name type="common">Chafer beetle</name>
    <dbReference type="NCBI Taxonomy" id="644536"/>
    <lineage>
        <taxon>Eukaryota</taxon>
        <taxon>Metazoa</taxon>
        <taxon>Ecdysozoa</taxon>
        <taxon>Arthropoda</taxon>
        <taxon>Hexapoda</taxon>
        <taxon>Insecta</taxon>
        <taxon>Pterygota</taxon>
        <taxon>Neoptera</taxon>
        <taxon>Endopterygota</taxon>
        <taxon>Coleoptera</taxon>
        <taxon>Polyphaga</taxon>
        <taxon>Scarabaeiformia</taxon>
        <taxon>Scarabaeidae</taxon>
        <taxon>Melolonthinae</taxon>
        <taxon>Holotrichia</taxon>
    </lineage>
</organism>
<name>A0ACB9SQ10_HOLOL</name>
<evidence type="ECO:0000313" key="2">
    <source>
        <dbReference type="Proteomes" id="UP001056778"/>
    </source>
</evidence>
<accession>A0ACB9SQ10</accession>
<protein>
    <submittedName>
        <fullName evidence="1">Uncharacterized protein</fullName>
    </submittedName>
</protein>
<dbReference type="Proteomes" id="UP001056778">
    <property type="component" value="Chromosome 10"/>
</dbReference>
<gene>
    <name evidence="1" type="ORF">MML48_10g00018271</name>
</gene>